<dbReference type="EMBL" id="AYSF01000066">
    <property type="protein sequence ID" value="ESU71440.1"/>
    <property type="molecule type" value="Genomic_DNA"/>
</dbReference>
<keyword evidence="3" id="KW-1185">Reference proteome</keyword>
<dbReference type="AlphaFoldDB" id="A0A7U9P5M2"/>
<comment type="caution">
    <text evidence="2">The sequence shown here is derived from an EMBL/GenBank/DDBJ whole genome shotgun (WGS) entry which is preliminary data.</text>
</comment>
<feature type="compositionally biased region" description="Basic and acidic residues" evidence="1">
    <location>
        <begin position="15"/>
        <end position="69"/>
    </location>
</feature>
<dbReference type="Proteomes" id="UP000018339">
    <property type="component" value="Unassembled WGS sequence"/>
</dbReference>
<evidence type="ECO:0000313" key="2">
    <source>
        <dbReference type="EMBL" id="ESU71440.1"/>
    </source>
</evidence>
<gene>
    <name evidence="2" type="ORF">T260_13370</name>
</gene>
<protein>
    <submittedName>
        <fullName evidence="2">Uncharacterized protein</fullName>
    </submittedName>
</protein>
<organism evidence="2 3">
    <name type="scientific">Geobacillus thermopakistaniensis (strain MAS1)</name>
    <dbReference type="NCBI Taxonomy" id="1408282"/>
    <lineage>
        <taxon>Bacteria</taxon>
        <taxon>Bacillati</taxon>
        <taxon>Bacillota</taxon>
        <taxon>Bacilli</taxon>
        <taxon>Bacillales</taxon>
        <taxon>Anoxybacillaceae</taxon>
        <taxon>Geobacillus</taxon>
    </lineage>
</organism>
<evidence type="ECO:0000313" key="3">
    <source>
        <dbReference type="Proteomes" id="UP000018339"/>
    </source>
</evidence>
<name>A0A7U9P5M2_GEOTM</name>
<sequence>MHWLCPVFRQPNRQGAKERQHAAKPHSCAERRQVGDFAEHDRAERPHVKRQADDESGRHADMVRKQPVA</sequence>
<feature type="region of interest" description="Disordered" evidence="1">
    <location>
        <begin position="1"/>
        <end position="69"/>
    </location>
</feature>
<accession>A0A7U9P5M2</accession>
<evidence type="ECO:0000256" key="1">
    <source>
        <dbReference type="SAM" id="MobiDB-lite"/>
    </source>
</evidence>
<proteinExistence type="predicted"/>
<reference evidence="2 3" key="1">
    <citation type="journal article" date="2014" name="Genome Announc.">
        <title>Draft Genome Sequence of Geobacillus thermopakistaniensis Strain MAS1.</title>
        <authorList>
            <person name="Siddiqui M.A."/>
            <person name="Rashid N."/>
            <person name="Ayyampalayam S."/>
            <person name="Whitman W.B."/>
        </authorList>
    </citation>
    <scope>NUCLEOTIDE SEQUENCE [LARGE SCALE GENOMIC DNA]</scope>
    <source>
        <strain evidence="2 3">MAS1</strain>
    </source>
</reference>